<dbReference type="SUPFAM" id="SSF55821">
    <property type="entry name" value="YrdC/RibB"/>
    <property type="match status" value="1"/>
</dbReference>
<evidence type="ECO:0000256" key="7">
    <source>
        <dbReference type="ARBA" id="ARBA00022694"/>
    </source>
</evidence>
<dbReference type="InterPro" id="IPR038385">
    <property type="entry name" value="Sua5/YwlC_C"/>
</dbReference>
<evidence type="ECO:0000256" key="10">
    <source>
        <dbReference type="ARBA" id="ARBA00022840"/>
    </source>
</evidence>
<dbReference type="InterPro" id="IPR050156">
    <property type="entry name" value="TC-AMP_synthase_SUA5"/>
</dbReference>
<evidence type="ECO:0000259" key="14">
    <source>
        <dbReference type="PROSITE" id="PS51163"/>
    </source>
</evidence>
<evidence type="ECO:0000256" key="9">
    <source>
        <dbReference type="ARBA" id="ARBA00022741"/>
    </source>
</evidence>
<feature type="domain" description="YrdC-like" evidence="14">
    <location>
        <begin position="13"/>
        <end position="199"/>
    </location>
</feature>
<evidence type="ECO:0000256" key="5">
    <source>
        <dbReference type="ARBA" id="ARBA00022490"/>
    </source>
</evidence>
<comment type="catalytic activity">
    <reaction evidence="12 13">
        <text>L-threonine + hydrogencarbonate + ATP = L-threonylcarbamoyladenylate + diphosphate + H2O</text>
        <dbReference type="Rhea" id="RHEA:36407"/>
        <dbReference type="ChEBI" id="CHEBI:15377"/>
        <dbReference type="ChEBI" id="CHEBI:17544"/>
        <dbReference type="ChEBI" id="CHEBI:30616"/>
        <dbReference type="ChEBI" id="CHEBI:33019"/>
        <dbReference type="ChEBI" id="CHEBI:57926"/>
        <dbReference type="ChEBI" id="CHEBI:73682"/>
        <dbReference type="EC" id="2.7.7.87"/>
    </reaction>
</comment>
<keyword evidence="5 13" id="KW-0963">Cytoplasm</keyword>
<dbReference type="Pfam" id="PF03481">
    <property type="entry name" value="Sua5_C"/>
    <property type="match status" value="1"/>
</dbReference>
<dbReference type="InterPro" id="IPR006070">
    <property type="entry name" value="Sua5-like_dom"/>
</dbReference>
<gene>
    <name evidence="15" type="ORF">PUND_08124</name>
</gene>
<sequence>MTSLQPTQLLNTEERINQAVALLKAGECVALPTETVYGLAADATNRDAVAKIFIAKGRPTNHPLIVHIPNQSHVHHWAKNVNKAAITLADAFWPGPLTLILNAKDDLNSPVTGGLPTIGLRVPAHPEFLAVLKQLNTGLAAPSANRYKQLSPISAAHVMRDLNGRISAVLQGGECNVGIESTIVDASSQQLRILRPGPISAADILQKTGLHVSTPHSHNEVVPGNVKAHYQPNAPAMLANTEDFAKILSENSQGKSHYLIYSTQVQQQLLANDIPSERITKLSSCPIEYAKNMYKALHLIDEKTPLNIYIEKPPVGSEWAAVNDRLSRAATS</sequence>
<keyword evidence="16" id="KW-1185">Reference proteome</keyword>
<keyword evidence="6 13" id="KW-0808">Transferase</keyword>
<dbReference type="Pfam" id="PF01300">
    <property type="entry name" value="Sua5_yciO_yrdC"/>
    <property type="match status" value="1"/>
</dbReference>
<dbReference type="EC" id="2.7.7.87" evidence="3 13"/>
<dbReference type="NCBIfam" id="TIGR00057">
    <property type="entry name" value="L-threonylcarbamoyladenylate synthase"/>
    <property type="match status" value="1"/>
</dbReference>
<accession>A0ABN0NHL2</accession>
<keyword evidence="9 13" id="KW-0547">Nucleotide-binding</keyword>
<evidence type="ECO:0000313" key="16">
    <source>
        <dbReference type="Proteomes" id="UP000016534"/>
    </source>
</evidence>
<evidence type="ECO:0000256" key="8">
    <source>
        <dbReference type="ARBA" id="ARBA00022695"/>
    </source>
</evidence>
<dbReference type="InterPro" id="IPR005145">
    <property type="entry name" value="Sua5_C"/>
</dbReference>
<name>A0ABN0NHL2_9GAMM</name>
<evidence type="ECO:0000256" key="1">
    <source>
        <dbReference type="ARBA" id="ARBA00004496"/>
    </source>
</evidence>
<dbReference type="PROSITE" id="PS51163">
    <property type="entry name" value="YRDC"/>
    <property type="match status" value="1"/>
</dbReference>
<evidence type="ECO:0000256" key="13">
    <source>
        <dbReference type="PIRNR" id="PIRNR004930"/>
    </source>
</evidence>
<protein>
    <recommendedName>
        <fullName evidence="4 13">Threonylcarbamoyl-AMP synthase</fullName>
        <shortName evidence="13">TC-AMP synthase</shortName>
        <ecNumber evidence="3 13">2.7.7.87</ecNumber>
    </recommendedName>
    <alternativeName>
        <fullName evidence="11 13">L-threonylcarbamoyladenylate synthase</fullName>
    </alternativeName>
</protein>
<evidence type="ECO:0000256" key="2">
    <source>
        <dbReference type="ARBA" id="ARBA00007663"/>
    </source>
</evidence>
<dbReference type="PIRSF" id="PIRSF004930">
    <property type="entry name" value="Tln_factor_SUA5"/>
    <property type="match status" value="1"/>
</dbReference>
<reference evidence="15" key="2">
    <citation type="submission" date="2013-04" db="EMBL/GenBank/DDBJ databases">
        <title>Genome sequence of Pseudoalteromonas undina.</title>
        <authorList>
            <person name="Xie B.-B."/>
            <person name="Rong J.-C."/>
            <person name="Qin Q.-L."/>
            <person name="Shu Y.-L."/>
            <person name="Zhang Y.-Z."/>
        </authorList>
    </citation>
    <scope>NUCLEOTIDE SEQUENCE</scope>
    <source>
        <strain evidence="15">NCIMB 2128</strain>
    </source>
</reference>
<evidence type="ECO:0000256" key="3">
    <source>
        <dbReference type="ARBA" id="ARBA00012584"/>
    </source>
</evidence>
<evidence type="ECO:0000256" key="11">
    <source>
        <dbReference type="ARBA" id="ARBA00029774"/>
    </source>
</evidence>
<comment type="similarity">
    <text evidence="2 13">Belongs to the SUA5 family.</text>
</comment>
<evidence type="ECO:0000313" key="15">
    <source>
        <dbReference type="EMBL" id="ERG61063.1"/>
    </source>
</evidence>
<dbReference type="InterPro" id="IPR017945">
    <property type="entry name" value="DHBP_synth_RibB-like_a/b_dom"/>
</dbReference>
<proteinExistence type="inferred from homology"/>
<dbReference type="Gene3D" id="3.90.870.10">
    <property type="entry name" value="DHBP synthase"/>
    <property type="match status" value="1"/>
</dbReference>
<keyword evidence="8 13" id="KW-0548">Nucleotidyltransferase</keyword>
<comment type="function">
    <text evidence="13">Required for the formation of a threonylcarbamoyl group on adenosine at position 37 (t(6)A37) in tRNAs that read codons beginning with adenine.</text>
</comment>
<dbReference type="PANTHER" id="PTHR17490">
    <property type="entry name" value="SUA5"/>
    <property type="match status" value="1"/>
</dbReference>
<keyword evidence="7 13" id="KW-0819">tRNA processing</keyword>
<dbReference type="EMBL" id="AHCF02000017">
    <property type="protein sequence ID" value="ERG61063.1"/>
    <property type="molecule type" value="Genomic_DNA"/>
</dbReference>
<dbReference type="Gene3D" id="3.40.50.11030">
    <property type="entry name" value="Threonylcarbamoyl-AMP synthase, C-terminal domain"/>
    <property type="match status" value="1"/>
</dbReference>
<dbReference type="Proteomes" id="UP000016534">
    <property type="component" value="Unassembled WGS sequence"/>
</dbReference>
<reference evidence="15" key="1">
    <citation type="journal article" date="2012" name="J. Bacteriol.">
        <title>Genome sequences of type strains of seven species of the marine bacterium Pseudoalteromonas.</title>
        <authorList>
            <person name="Xie B.B."/>
            <person name="Shu Y.L."/>
            <person name="Qin Q.L."/>
            <person name="Rong J.C."/>
            <person name="Zhang X.Y."/>
            <person name="Chen X.L."/>
            <person name="Shi M."/>
            <person name="He H.L."/>
            <person name="Zhou B.C."/>
            <person name="Zhang Y.Z."/>
        </authorList>
    </citation>
    <scope>NUCLEOTIDE SEQUENCE [LARGE SCALE GENOMIC DNA]</scope>
    <source>
        <strain evidence="15">NCIMB 2128</strain>
    </source>
</reference>
<evidence type="ECO:0000256" key="12">
    <source>
        <dbReference type="ARBA" id="ARBA00048366"/>
    </source>
</evidence>
<comment type="caution">
    <text evidence="15">The sequence shown here is derived from an EMBL/GenBank/DDBJ whole genome shotgun (WGS) entry which is preliminary data.</text>
</comment>
<dbReference type="PANTHER" id="PTHR17490:SF16">
    <property type="entry name" value="THREONYLCARBAMOYL-AMP SYNTHASE"/>
    <property type="match status" value="1"/>
</dbReference>
<evidence type="ECO:0000256" key="4">
    <source>
        <dbReference type="ARBA" id="ARBA00015492"/>
    </source>
</evidence>
<evidence type="ECO:0000256" key="6">
    <source>
        <dbReference type="ARBA" id="ARBA00022679"/>
    </source>
</evidence>
<keyword evidence="10 13" id="KW-0067">ATP-binding</keyword>
<dbReference type="InterPro" id="IPR010923">
    <property type="entry name" value="T(6)A37_SUA5"/>
</dbReference>
<organism evidence="15 16">
    <name type="scientific">Pseudoalteromonas undina</name>
    <dbReference type="NCBI Taxonomy" id="43660"/>
    <lineage>
        <taxon>Bacteria</taxon>
        <taxon>Pseudomonadati</taxon>
        <taxon>Pseudomonadota</taxon>
        <taxon>Gammaproteobacteria</taxon>
        <taxon>Alteromonadales</taxon>
        <taxon>Pseudoalteromonadaceae</taxon>
        <taxon>Pseudoalteromonas</taxon>
    </lineage>
</organism>
<comment type="subcellular location">
    <subcellularLocation>
        <location evidence="1 13">Cytoplasm</location>
    </subcellularLocation>
</comment>